<comment type="similarity">
    <text evidence="2">Belongs to the BMP lipoprotein family.</text>
</comment>
<evidence type="ECO:0000256" key="6">
    <source>
        <dbReference type="ARBA" id="ARBA00023288"/>
    </source>
</evidence>
<evidence type="ECO:0000259" key="8">
    <source>
        <dbReference type="Pfam" id="PF02608"/>
    </source>
</evidence>
<evidence type="ECO:0000313" key="10">
    <source>
        <dbReference type="Proteomes" id="UP000051074"/>
    </source>
</evidence>
<dbReference type="Gene3D" id="3.40.50.2300">
    <property type="match status" value="2"/>
</dbReference>
<comment type="subcellular location">
    <subcellularLocation>
        <location evidence="1">Cell membrane</location>
        <topology evidence="1">Lipid-anchor</topology>
    </subcellularLocation>
</comment>
<name>A0A0R1MC66_9LACO</name>
<evidence type="ECO:0000256" key="1">
    <source>
        <dbReference type="ARBA" id="ARBA00004193"/>
    </source>
</evidence>
<evidence type="ECO:0000313" key="9">
    <source>
        <dbReference type="EMBL" id="KRL00968.1"/>
    </source>
</evidence>
<keyword evidence="5" id="KW-0472">Membrane</keyword>
<dbReference type="AlphaFoldDB" id="A0A0R1MC66"/>
<accession>A0A0R1MC66</accession>
<feature type="chain" id="PRO_5039056024" evidence="7">
    <location>
        <begin position="32"/>
        <end position="373"/>
    </location>
</feature>
<comment type="caution">
    <text evidence="9">The sequence shown here is derived from an EMBL/GenBank/DDBJ whole genome shotgun (WGS) entry which is preliminary data.</text>
</comment>
<proteinExistence type="inferred from homology"/>
<dbReference type="PATRIC" id="fig|1293597.4.peg.1145"/>
<evidence type="ECO:0000256" key="5">
    <source>
        <dbReference type="ARBA" id="ARBA00023136"/>
    </source>
</evidence>
<dbReference type="CDD" id="cd06354">
    <property type="entry name" value="PBP1_PrnA-like"/>
    <property type="match status" value="1"/>
</dbReference>
<protein>
    <submittedName>
        <fullName evidence="9">Abc superfamily atp binding cassette transporter, binding protein</fullName>
    </submittedName>
</protein>
<reference evidence="9 10" key="1">
    <citation type="journal article" date="2015" name="Genome Announc.">
        <title>Expanding the biotechnology potential of lactobacilli through comparative genomics of 213 strains and associated genera.</title>
        <authorList>
            <person name="Sun Z."/>
            <person name="Harris H.M."/>
            <person name="McCann A."/>
            <person name="Guo C."/>
            <person name="Argimon S."/>
            <person name="Zhang W."/>
            <person name="Yang X."/>
            <person name="Jeffery I.B."/>
            <person name="Cooney J.C."/>
            <person name="Kagawa T.F."/>
            <person name="Liu W."/>
            <person name="Song Y."/>
            <person name="Salvetti E."/>
            <person name="Wrobel A."/>
            <person name="Rasinkangas P."/>
            <person name="Parkhill J."/>
            <person name="Rea M.C."/>
            <person name="O'Sullivan O."/>
            <person name="Ritari J."/>
            <person name="Douillard F.P."/>
            <person name="Paul Ross R."/>
            <person name="Yang R."/>
            <person name="Briner A.E."/>
            <person name="Felis G.E."/>
            <person name="de Vos W.M."/>
            <person name="Barrangou R."/>
            <person name="Klaenhammer T.R."/>
            <person name="Caufield P.W."/>
            <person name="Cui Y."/>
            <person name="Zhang H."/>
            <person name="O'Toole P.W."/>
        </authorList>
    </citation>
    <scope>NUCLEOTIDE SEQUENCE [LARGE SCALE GENOMIC DNA]</scope>
    <source>
        <strain evidence="9 10">DSM 19284</strain>
    </source>
</reference>
<feature type="signal peptide" evidence="7">
    <location>
        <begin position="1"/>
        <end position="31"/>
    </location>
</feature>
<dbReference type="eggNOG" id="COG1744">
    <property type="taxonomic scope" value="Bacteria"/>
</dbReference>
<evidence type="ECO:0000256" key="4">
    <source>
        <dbReference type="ARBA" id="ARBA00022729"/>
    </source>
</evidence>
<keyword evidence="10" id="KW-1185">Reference proteome</keyword>
<evidence type="ECO:0000256" key="3">
    <source>
        <dbReference type="ARBA" id="ARBA00022475"/>
    </source>
</evidence>
<dbReference type="EMBL" id="AZDU01000032">
    <property type="protein sequence ID" value="KRL00968.1"/>
    <property type="molecule type" value="Genomic_DNA"/>
</dbReference>
<organism evidence="9 10">
    <name type="scientific">Lactobacillus equicursoris DSM 19284 = JCM 14600 = CIP 110162</name>
    <dbReference type="NCBI Taxonomy" id="1293597"/>
    <lineage>
        <taxon>Bacteria</taxon>
        <taxon>Bacillati</taxon>
        <taxon>Bacillota</taxon>
        <taxon>Bacilli</taxon>
        <taxon>Lactobacillales</taxon>
        <taxon>Lactobacillaceae</taxon>
        <taxon>Lactobacillus</taxon>
    </lineage>
</organism>
<keyword evidence="3" id="KW-1003">Cell membrane</keyword>
<dbReference type="STRING" id="1293597.FC20_GL001069"/>
<dbReference type="Pfam" id="PF02608">
    <property type="entry name" value="Bmp"/>
    <property type="match status" value="1"/>
</dbReference>
<dbReference type="PROSITE" id="PS51257">
    <property type="entry name" value="PROKAR_LIPOPROTEIN"/>
    <property type="match status" value="1"/>
</dbReference>
<dbReference type="Proteomes" id="UP000051074">
    <property type="component" value="Unassembled WGS sequence"/>
</dbReference>
<evidence type="ECO:0000256" key="2">
    <source>
        <dbReference type="ARBA" id="ARBA00008610"/>
    </source>
</evidence>
<feature type="domain" description="ABC transporter substrate-binding protein PnrA-like" evidence="8">
    <location>
        <begin position="53"/>
        <end position="369"/>
    </location>
</feature>
<keyword evidence="4 7" id="KW-0732">Signal</keyword>
<dbReference type="GO" id="GO:0005886">
    <property type="term" value="C:plasma membrane"/>
    <property type="evidence" value="ECO:0007669"/>
    <property type="project" value="UniProtKB-SubCell"/>
</dbReference>
<dbReference type="SUPFAM" id="SSF53822">
    <property type="entry name" value="Periplasmic binding protein-like I"/>
    <property type="match status" value="1"/>
</dbReference>
<dbReference type="InterPro" id="IPR028082">
    <property type="entry name" value="Peripla_BP_I"/>
</dbReference>
<dbReference type="InterPro" id="IPR050957">
    <property type="entry name" value="BMP_lipoprotein"/>
</dbReference>
<keyword evidence="6" id="KW-0449">Lipoprotein</keyword>
<dbReference type="InterPro" id="IPR003760">
    <property type="entry name" value="PnrA-like"/>
</dbReference>
<sequence length="373" mass="39221">MFKFKGDFTLKTTFKSVLATSTVLLAGIALTACSGAKQNGSSNSNKKSSASVALITDIAGVDDHSFNESGWKGMVAYGKSQGLKRGTNGYQYFESSSASDFTPNINQAINAGYKTIFGVGYSLKTAIASAAKKNPKKNFVIIDDVIKGQKNVASANFRSQDASYMAGVLAARTTKTNVVGFIGGVHGDIVDLFDAGFTKGVQDTAKKMGKKITVLNQYVGSFTAADKEKSIAKAMFAKKADVIFHASGSAGQGLFSEAKSIDEGLSANSSKKVWAIGVDSDQSNLGKYKSKDGKSSNLCLTSVMTGVNVAVKDIATKAAKGKFPGGKQLVYGLKHNGVYLTQGYASASVWKQVQAARTDILNGKIKVPSHPSK</sequence>
<gene>
    <name evidence="9" type="ORF">FC20_GL001069</name>
</gene>
<dbReference type="PANTHER" id="PTHR34296">
    <property type="entry name" value="TRANSCRIPTIONAL ACTIVATOR PROTEIN MED"/>
    <property type="match status" value="1"/>
</dbReference>
<evidence type="ECO:0000256" key="7">
    <source>
        <dbReference type="SAM" id="SignalP"/>
    </source>
</evidence>
<dbReference type="PANTHER" id="PTHR34296:SF2">
    <property type="entry name" value="ABC TRANSPORTER GUANOSINE-BINDING PROTEIN NUPN"/>
    <property type="match status" value="1"/>
</dbReference>